<keyword evidence="3" id="KW-1185">Reference proteome</keyword>
<keyword evidence="1" id="KW-0732">Signal</keyword>
<comment type="caution">
    <text evidence="2">The sequence shown here is derived from an EMBL/GenBank/DDBJ whole genome shotgun (WGS) entry which is preliminary data.</text>
</comment>
<evidence type="ECO:0000313" key="3">
    <source>
        <dbReference type="Proteomes" id="UP000295673"/>
    </source>
</evidence>
<evidence type="ECO:0008006" key="4">
    <source>
        <dbReference type="Google" id="ProtNLM"/>
    </source>
</evidence>
<feature type="chain" id="PRO_5020294587" description="Adenylosuccinate lyase" evidence="1">
    <location>
        <begin position="22"/>
        <end position="52"/>
    </location>
</feature>
<sequence length="52" mass="5328">MTFKSLIIAAALAATPGLTFAMGCGPEHDASACVEGTVWDLAKQRCVNVSSS</sequence>
<reference evidence="2 3" key="1">
    <citation type="submission" date="2019-03" db="EMBL/GenBank/DDBJ databases">
        <title>Genomic Encyclopedia of Archaeal and Bacterial Type Strains, Phase II (KMG-II): from individual species to whole genera.</title>
        <authorList>
            <person name="Goeker M."/>
        </authorList>
    </citation>
    <scope>NUCLEOTIDE SEQUENCE [LARGE SCALE GENOMIC DNA]</scope>
    <source>
        <strain evidence="2 3">DSM 26433</strain>
    </source>
</reference>
<dbReference type="OrthoDB" id="7875269at2"/>
<gene>
    <name evidence="2" type="ORF">BXY66_1170</name>
</gene>
<dbReference type="Proteomes" id="UP000295673">
    <property type="component" value="Unassembled WGS sequence"/>
</dbReference>
<proteinExistence type="predicted"/>
<accession>A0A4R1NLA1</accession>
<name>A0A4R1NLA1_9RHOB</name>
<organism evidence="2 3">
    <name type="scientific">Shimia isoporae</name>
    <dbReference type="NCBI Taxonomy" id="647720"/>
    <lineage>
        <taxon>Bacteria</taxon>
        <taxon>Pseudomonadati</taxon>
        <taxon>Pseudomonadota</taxon>
        <taxon>Alphaproteobacteria</taxon>
        <taxon>Rhodobacterales</taxon>
        <taxon>Roseobacteraceae</taxon>
    </lineage>
</organism>
<evidence type="ECO:0000256" key="1">
    <source>
        <dbReference type="SAM" id="SignalP"/>
    </source>
</evidence>
<dbReference type="PROSITE" id="PS51257">
    <property type="entry name" value="PROKAR_LIPOPROTEIN"/>
    <property type="match status" value="1"/>
</dbReference>
<dbReference type="AlphaFoldDB" id="A0A4R1NLA1"/>
<feature type="signal peptide" evidence="1">
    <location>
        <begin position="1"/>
        <end position="21"/>
    </location>
</feature>
<evidence type="ECO:0000313" key="2">
    <source>
        <dbReference type="EMBL" id="TCL09127.1"/>
    </source>
</evidence>
<dbReference type="RefSeq" id="WP_132859191.1">
    <property type="nucleotide sequence ID" value="NZ_SMGR01000001.1"/>
</dbReference>
<protein>
    <recommendedName>
        <fullName evidence="4">Adenylosuccinate lyase</fullName>
    </recommendedName>
</protein>
<dbReference type="EMBL" id="SMGR01000001">
    <property type="protein sequence ID" value="TCL09127.1"/>
    <property type="molecule type" value="Genomic_DNA"/>
</dbReference>